<reference evidence="1 2" key="1">
    <citation type="submission" date="2020-07" db="EMBL/GenBank/DDBJ databases">
        <title>Comparative genomics of pyrophilous fungi reveals a link between fire events and developmental genes.</title>
        <authorList>
            <consortium name="DOE Joint Genome Institute"/>
            <person name="Steindorff A.S."/>
            <person name="Carver A."/>
            <person name="Calhoun S."/>
            <person name="Stillman K."/>
            <person name="Liu H."/>
            <person name="Lipzen A."/>
            <person name="Pangilinan J."/>
            <person name="Labutti K."/>
            <person name="Bruns T.D."/>
            <person name="Grigoriev I.V."/>
        </authorList>
    </citation>
    <scope>NUCLEOTIDE SEQUENCE [LARGE SCALE GENOMIC DNA]</scope>
    <source>
        <strain evidence="1 2">CBS 144469</strain>
    </source>
</reference>
<dbReference type="OrthoDB" id="2931320at2759"/>
<protein>
    <recommendedName>
        <fullName evidence="3">F-box domain-containing protein</fullName>
    </recommendedName>
</protein>
<name>A0A8H6HAS5_9AGAR</name>
<gene>
    <name evidence="1" type="ORF">DFP72DRAFT_124367</name>
</gene>
<comment type="caution">
    <text evidence="1">The sequence shown here is derived from an EMBL/GenBank/DDBJ whole genome shotgun (WGS) entry which is preliminary data.</text>
</comment>
<dbReference type="EMBL" id="JACGCI010000142">
    <property type="protein sequence ID" value="KAF6743534.1"/>
    <property type="molecule type" value="Genomic_DNA"/>
</dbReference>
<organism evidence="1 2">
    <name type="scientific">Ephemerocybe angulata</name>
    <dbReference type="NCBI Taxonomy" id="980116"/>
    <lineage>
        <taxon>Eukaryota</taxon>
        <taxon>Fungi</taxon>
        <taxon>Dikarya</taxon>
        <taxon>Basidiomycota</taxon>
        <taxon>Agaricomycotina</taxon>
        <taxon>Agaricomycetes</taxon>
        <taxon>Agaricomycetidae</taxon>
        <taxon>Agaricales</taxon>
        <taxon>Agaricineae</taxon>
        <taxon>Psathyrellaceae</taxon>
        <taxon>Ephemerocybe</taxon>
    </lineage>
</organism>
<evidence type="ECO:0000313" key="1">
    <source>
        <dbReference type="EMBL" id="KAF6743534.1"/>
    </source>
</evidence>
<evidence type="ECO:0000313" key="2">
    <source>
        <dbReference type="Proteomes" id="UP000521943"/>
    </source>
</evidence>
<accession>A0A8H6HAS5</accession>
<dbReference type="Proteomes" id="UP000521943">
    <property type="component" value="Unassembled WGS sequence"/>
</dbReference>
<proteinExistence type="predicted"/>
<evidence type="ECO:0008006" key="3">
    <source>
        <dbReference type="Google" id="ProtNLM"/>
    </source>
</evidence>
<keyword evidence="2" id="KW-1185">Reference proteome</keyword>
<sequence length="587" mass="66248">MLAKYWRFSPSSIRGVPGEVLQQIFAFVVFNEDGGASNINSCMRLRCLCSVSHQWRQAAIGHCILWTRLHPITVGHTDETRIRKSIRCLHLHLERSGVLPISFSLTIYPFAWPQKGITDPAIFDMLRVLLNQCHRWGKVQFDVPLICFAEQFTQIRGEIPLLSELAIDSSYWVATGPEADDSQPQLNCFAHAPSLRKVVYASSNQRNNLSLFTRFELPWSQVEELKVDGGVTGTVMAELGTLTLPSLKHLEVRGHTSPGQTFDSILGLIKRSGCSLEHLCVLTLEHGPQVSFPKILALSPQITELYIASPGDDMLEALVLDPTSPDPVLPKMKTLLIFDRYLGGARSINIAALSAVIKSRTGRLGKDEDTPGMAQALEEVILYSLWWDNGDWRGNGNWWDSGDWWDNGETLQKQISLLEMAHADGGVDMARIPNPLEELASEARTTLFLDFAPQVVTRGHVYNLSRHFKMHQLMSKLERVDLEKDNSRIFVYKGIAYLLALVNSRERGQVPGDPLFQFRSRAGKLLKKWKPFLIRDVNSYTWGHVGKDITCMKWIPGSIVEGTYWKDEDIWNVITGKELAPRTISRF</sequence>
<dbReference type="AlphaFoldDB" id="A0A8H6HAS5"/>